<feature type="domain" description="TPR1-like CTLH-containing" evidence="1">
    <location>
        <begin position="2"/>
        <end position="96"/>
    </location>
</feature>
<keyword evidence="3" id="KW-1185">Reference proteome</keyword>
<dbReference type="Proteomes" id="UP000237000">
    <property type="component" value="Unassembled WGS sequence"/>
</dbReference>
<evidence type="ECO:0000313" key="2">
    <source>
        <dbReference type="EMBL" id="PON90081.1"/>
    </source>
</evidence>
<reference evidence="3" key="1">
    <citation type="submission" date="2016-06" db="EMBL/GenBank/DDBJ databases">
        <title>Parallel loss of symbiosis genes in relatives of nitrogen-fixing non-legume Parasponia.</title>
        <authorList>
            <person name="Van Velzen R."/>
            <person name="Holmer R."/>
            <person name="Bu F."/>
            <person name="Rutten L."/>
            <person name="Van Zeijl A."/>
            <person name="Liu W."/>
            <person name="Santuari L."/>
            <person name="Cao Q."/>
            <person name="Sharma T."/>
            <person name="Shen D."/>
            <person name="Roswanjaya Y."/>
            <person name="Wardhani T."/>
            <person name="Kalhor M.S."/>
            <person name="Jansen J."/>
            <person name="Van den Hoogen J."/>
            <person name="Gungor B."/>
            <person name="Hartog M."/>
            <person name="Hontelez J."/>
            <person name="Verver J."/>
            <person name="Yang W.-C."/>
            <person name="Schijlen E."/>
            <person name="Repin R."/>
            <person name="Schilthuizen M."/>
            <person name="Schranz E."/>
            <person name="Heidstra R."/>
            <person name="Miyata K."/>
            <person name="Fedorova E."/>
            <person name="Kohlen W."/>
            <person name="Bisseling T."/>
            <person name="Smit S."/>
            <person name="Geurts R."/>
        </authorList>
    </citation>
    <scope>NUCLEOTIDE SEQUENCE [LARGE SCALE GENOMIC DNA]</scope>
    <source>
        <strain evidence="3">cv. RG33-2</strain>
    </source>
</reference>
<protein>
    <recommendedName>
        <fullName evidence="1">TPR1-like CTLH-containing domain-containing protein</fullName>
    </recommendedName>
</protein>
<evidence type="ECO:0000313" key="3">
    <source>
        <dbReference type="Proteomes" id="UP000237000"/>
    </source>
</evidence>
<dbReference type="OrthoDB" id="1602884at2759"/>
<dbReference type="AlphaFoldDB" id="A0A2P5EX20"/>
<dbReference type="InParanoid" id="A0A2P5EX20"/>
<gene>
    <name evidence="2" type="ORF">TorRG33x02_141130</name>
</gene>
<dbReference type="Pfam" id="PF21889">
    <property type="entry name" value="TPR1-like_2nd"/>
    <property type="match status" value="1"/>
</dbReference>
<dbReference type="InterPro" id="IPR054080">
    <property type="entry name" value="TPR1-like_2nd"/>
</dbReference>
<name>A0A2P5EX20_TREOI</name>
<organism evidence="2 3">
    <name type="scientific">Trema orientale</name>
    <name type="common">Charcoal tree</name>
    <name type="synonym">Celtis orientalis</name>
    <dbReference type="NCBI Taxonomy" id="63057"/>
    <lineage>
        <taxon>Eukaryota</taxon>
        <taxon>Viridiplantae</taxon>
        <taxon>Streptophyta</taxon>
        <taxon>Embryophyta</taxon>
        <taxon>Tracheophyta</taxon>
        <taxon>Spermatophyta</taxon>
        <taxon>Magnoliopsida</taxon>
        <taxon>eudicotyledons</taxon>
        <taxon>Gunneridae</taxon>
        <taxon>Pentapetalae</taxon>
        <taxon>rosids</taxon>
        <taxon>fabids</taxon>
        <taxon>Rosales</taxon>
        <taxon>Cannabaceae</taxon>
        <taxon>Trema</taxon>
    </lineage>
</organism>
<dbReference type="STRING" id="63057.A0A2P5EX20"/>
<proteinExistence type="predicted"/>
<comment type="caution">
    <text evidence="2">The sequence shown here is derived from an EMBL/GenBank/DDBJ whole genome shotgun (WGS) entry which is preliminary data.</text>
</comment>
<accession>A0A2P5EX20</accession>
<sequence>MCAFTNFDENNFSQDLFFCVRKIKLLEAIERKDYKKPVEIYKNEIKSFSTKPELEELGRLIYGERVCDYDTEASTVQLCIELEDLLKTNPSFNGKLKHPSLDDKTLTVVKKR</sequence>
<dbReference type="EMBL" id="JXTC01000087">
    <property type="protein sequence ID" value="PON90081.1"/>
    <property type="molecule type" value="Genomic_DNA"/>
</dbReference>
<evidence type="ECO:0000259" key="1">
    <source>
        <dbReference type="Pfam" id="PF21889"/>
    </source>
</evidence>